<evidence type="ECO:0000256" key="6">
    <source>
        <dbReference type="SAM" id="MobiDB-lite"/>
    </source>
</evidence>
<dbReference type="GO" id="GO:0016020">
    <property type="term" value="C:membrane"/>
    <property type="evidence" value="ECO:0007669"/>
    <property type="project" value="UniProtKB-SubCell"/>
</dbReference>
<reference evidence="9" key="1">
    <citation type="journal article" date="2019" name="bioRxiv">
        <title>The Genome of the Zebra Mussel, Dreissena polymorpha: A Resource for Invasive Species Research.</title>
        <authorList>
            <person name="McCartney M.A."/>
            <person name="Auch B."/>
            <person name="Kono T."/>
            <person name="Mallez S."/>
            <person name="Zhang Y."/>
            <person name="Obille A."/>
            <person name="Becker A."/>
            <person name="Abrahante J.E."/>
            <person name="Garbe J."/>
            <person name="Badalamenti J.P."/>
            <person name="Herman A."/>
            <person name="Mangelson H."/>
            <person name="Liachko I."/>
            <person name="Sullivan S."/>
            <person name="Sone E.D."/>
            <person name="Koren S."/>
            <person name="Silverstein K.A.T."/>
            <person name="Beckman K.B."/>
            <person name="Gohl D.M."/>
        </authorList>
    </citation>
    <scope>NUCLEOTIDE SEQUENCE</scope>
    <source>
        <strain evidence="9">Duluth1</strain>
        <tissue evidence="9">Whole animal</tissue>
    </source>
</reference>
<dbReference type="GO" id="GO:0007160">
    <property type="term" value="P:cell-matrix adhesion"/>
    <property type="evidence" value="ECO:0007669"/>
    <property type="project" value="InterPro"/>
</dbReference>
<keyword evidence="2" id="KW-0812">Transmembrane</keyword>
<evidence type="ECO:0000256" key="4">
    <source>
        <dbReference type="ARBA" id="ARBA00023136"/>
    </source>
</evidence>
<evidence type="ECO:0000259" key="7">
    <source>
        <dbReference type="PROSITE" id="PS50856"/>
    </source>
</evidence>
<dbReference type="PROSITE" id="PS50856">
    <property type="entry name" value="AMOP"/>
    <property type="match status" value="1"/>
</dbReference>
<dbReference type="InterPro" id="IPR003886">
    <property type="entry name" value="NIDO_dom"/>
</dbReference>
<keyword evidence="5" id="KW-1015">Disulfide bond</keyword>
<comment type="caution">
    <text evidence="9">The sequence shown here is derived from an EMBL/GenBank/DDBJ whole genome shotgun (WGS) entry which is preliminary data.</text>
</comment>
<evidence type="ECO:0000256" key="5">
    <source>
        <dbReference type="ARBA" id="ARBA00023157"/>
    </source>
</evidence>
<evidence type="ECO:0000313" key="10">
    <source>
        <dbReference type="Proteomes" id="UP000828390"/>
    </source>
</evidence>
<evidence type="ECO:0000313" key="9">
    <source>
        <dbReference type="EMBL" id="KAH3839278.1"/>
    </source>
</evidence>
<keyword evidence="10" id="KW-1185">Reference proteome</keyword>
<gene>
    <name evidence="9" type="ORF">DPMN_112704</name>
</gene>
<accession>A0A9D4QQ95</accession>
<dbReference type="Pfam" id="PF00094">
    <property type="entry name" value="VWD"/>
    <property type="match status" value="1"/>
</dbReference>
<proteinExistence type="predicted"/>
<feature type="domain" description="AMOP" evidence="7">
    <location>
        <begin position="624"/>
        <end position="755"/>
    </location>
</feature>
<feature type="compositionally biased region" description="Low complexity" evidence="6">
    <location>
        <begin position="1"/>
        <end position="13"/>
    </location>
</feature>
<feature type="compositionally biased region" description="Low complexity" evidence="6">
    <location>
        <begin position="21"/>
        <end position="53"/>
    </location>
</feature>
<dbReference type="AlphaFoldDB" id="A0A9D4QQ95"/>
<evidence type="ECO:0000259" key="8">
    <source>
        <dbReference type="PROSITE" id="PS51233"/>
    </source>
</evidence>
<dbReference type="InterPro" id="IPR051495">
    <property type="entry name" value="Epithelial_Barrier/Signaling"/>
</dbReference>
<sequence length="900" mass="98943">MEAPTTTEVPTTVNVQRTTEAPTTSNVQTTTVTPTATDAPSTPEARSTANVPTTTEAQTTAYVPTTTVYPTITEASTTDNVSTTAEAPITTNAPTTAYVQTTTEYPTTAYIPTITEYPTTANVKTTTGYPNTANVPTTSEVPTTVYIPTITEYPTTANVQTTTAYQTTAYVPTTSEAPTGAYVPTTTEYPTTAYIPTPTEYPTTAYIPTTTEYPTIANVKTTTGYPTTAYVRTTSEAPITAYVQTTIDAPTTVNVPKTTDAPTTAYVQTTTDDPTTAYIPTTTDALTTAYVPTTTEAPTTAYVPTTTDAQTPTEAPITAYEPTTTEAQTTSEAPIAANSPITANVSTIMVDRTTTEIPTTAYVSTTTEVFTRTLFASTPDAVYSTERTTNQPTTSEVPVVHCGILMTYGTAAGDQASPASDDTCRVVINLDYRVQFLGVAYRKIYICPNGLICFKQPFSGYFPPSKSRGFSVDFKDAFCIAAYFTDLEVTSNQLYYQSYDFTTNSYTRVSAQLAGLVNETDFEPVFAVKVTWVGATRFQRSDAVTFQVVFTTNETHSYSFHSYLNGGMLDSIGSPFIGYIADGHYEGLDNTPDGSYLRRPDRNLKLNERCKGAVSFDYSSKTKLDDDDRLTCKVWYRKEKSKASFYETIARSMPDCPCFLNWLLWDRSFSLWDLIWYSSNIIHVPMEPTRRSSPFGKSCAYDLETWSFIGFGQEAGTFASVNPLINSRRHKLDDLNFRTLCCERTDLCNLYFKVRPLISNCYSRFPFSLLARGVGDPHINTLDGANYTFNGHGEYVMMKIISENANLEIQCRTQRAKKATGDLSDATVFSGFAIKGDEVWMQVELHDSGNRTQLFVGTNKSSWVDYTNDLYKPETMVIKSVPGLTVSRNMSEKTIAALLQ</sequence>
<dbReference type="PANTHER" id="PTHR13802:SF52">
    <property type="entry name" value="MUCIN-4"/>
    <property type="match status" value="1"/>
</dbReference>
<evidence type="ECO:0000256" key="1">
    <source>
        <dbReference type="ARBA" id="ARBA00004370"/>
    </source>
</evidence>
<dbReference type="Proteomes" id="UP000828390">
    <property type="component" value="Unassembled WGS sequence"/>
</dbReference>
<evidence type="ECO:0000256" key="2">
    <source>
        <dbReference type="ARBA" id="ARBA00022692"/>
    </source>
</evidence>
<organism evidence="9 10">
    <name type="scientific">Dreissena polymorpha</name>
    <name type="common">Zebra mussel</name>
    <name type="synonym">Mytilus polymorpha</name>
    <dbReference type="NCBI Taxonomy" id="45954"/>
    <lineage>
        <taxon>Eukaryota</taxon>
        <taxon>Metazoa</taxon>
        <taxon>Spiralia</taxon>
        <taxon>Lophotrochozoa</taxon>
        <taxon>Mollusca</taxon>
        <taxon>Bivalvia</taxon>
        <taxon>Autobranchia</taxon>
        <taxon>Heteroconchia</taxon>
        <taxon>Euheterodonta</taxon>
        <taxon>Imparidentia</taxon>
        <taxon>Neoheterodontei</taxon>
        <taxon>Myida</taxon>
        <taxon>Dreissenoidea</taxon>
        <taxon>Dreissenidae</taxon>
        <taxon>Dreissena</taxon>
    </lineage>
</organism>
<reference evidence="9" key="2">
    <citation type="submission" date="2020-11" db="EMBL/GenBank/DDBJ databases">
        <authorList>
            <person name="McCartney M.A."/>
            <person name="Auch B."/>
            <person name="Kono T."/>
            <person name="Mallez S."/>
            <person name="Becker A."/>
            <person name="Gohl D.M."/>
            <person name="Silverstein K.A.T."/>
            <person name="Koren S."/>
            <person name="Bechman K.B."/>
            <person name="Herman A."/>
            <person name="Abrahante J.E."/>
            <person name="Garbe J."/>
        </authorList>
    </citation>
    <scope>NUCLEOTIDE SEQUENCE</scope>
    <source>
        <strain evidence="9">Duluth1</strain>
        <tissue evidence="9">Whole animal</tissue>
    </source>
</reference>
<keyword evidence="4" id="KW-0472">Membrane</keyword>
<feature type="domain" description="VWFD" evidence="8">
    <location>
        <begin position="769"/>
        <end position="900"/>
    </location>
</feature>
<dbReference type="PROSITE" id="PS51233">
    <property type="entry name" value="VWFD"/>
    <property type="match status" value="1"/>
</dbReference>
<protein>
    <submittedName>
        <fullName evidence="9">Uncharacterized protein</fullName>
    </submittedName>
</protein>
<keyword evidence="3" id="KW-1133">Transmembrane helix</keyword>
<dbReference type="PANTHER" id="PTHR13802">
    <property type="entry name" value="MUCIN 4-RELATED"/>
    <property type="match status" value="1"/>
</dbReference>
<dbReference type="Pfam" id="PF06119">
    <property type="entry name" value="NIDO"/>
    <property type="match status" value="1"/>
</dbReference>
<dbReference type="EMBL" id="JAIWYP010000004">
    <property type="protein sequence ID" value="KAH3839278.1"/>
    <property type="molecule type" value="Genomic_DNA"/>
</dbReference>
<feature type="region of interest" description="Disordered" evidence="6">
    <location>
        <begin position="1"/>
        <end position="53"/>
    </location>
</feature>
<dbReference type="InterPro" id="IPR001846">
    <property type="entry name" value="VWF_type-D"/>
</dbReference>
<evidence type="ECO:0000256" key="3">
    <source>
        <dbReference type="ARBA" id="ARBA00022989"/>
    </source>
</evidence>
<dbReference type="InterPro" id="IPR005533">
    <property type="entry name" value="AMOP_dom"/>
</dbReference>
<name>A0A9D4QQ95_DREPO</name>
<comment type="subcellular location">
    <subcellularLocation>
        <location evidence="1">Membrane</location>
    </subcellularLocation>
</comment>